<proteinExistence type="predicted"/>
<evidence type="ECO:0000313" key="1">
    <source>
        <dbReference type="EMBL" id="KAK1338421.1"/>
    </source>
</evidence>
<dbReference type="Proteomes" id="UP001177744">
    <property type="component" value="Unassembled WGS sequence"/>
</dbReference>
<dbReference type="InterPro" id="IPR047120">
    <property type="entry name" value="Pk/Esn/Tes"/>
</dbReference>
<sequence>MVGVKAMEDPEVLSMGLLGLDTNRAPNWPGLRTLLQLLPPQDSDVGAILPGPWGEELAELRLFCVQRRREALGLGVACLMPPKLEECTCEKKELASETLVRKGAGSARGQGNTECLQPGQEPRCWHQACCACQACGQALINRIYCYRDGHLYCGRYRAEP</sequence>
<dbReference type="PANTHER" id="PTHR24211">
    <property type="entry name" value="LIM DOMAIN-CONTAINING PROTEIN"/>
    <property type="match status" value="1"/>
</dbReference>
<gene>
    <name evidence="1" type="ORF">QTO34_001537</name>
</gene>
<dbReference type="Gene3D" id="2.10.110.10">
    <property type="entry name" value="Cysteine Rich Protein"/>
    <property type="match status" value="1"/>
</dbReference>
<keyword evidence="2" id="KW-1185">Reference proteome</keyword>
<reference evidence="1" key="1">
    <citation type="submission" date="2023-06" db="EMBL/GenBank/DDBJ databases">
        <title>Reference genome for the Northern bat (Eptesicus nilssonii), a most northern bat species.</title>
        <authorList>
            <person name="Laine V.N."/>
            <person name="Pulliainen A.T."/>
            <person name="Lilley T.M."/>
        </authorList>
    </citation>
    <scope>NUCLEOTIDE SEQUENCE</scope>
    <source>
        <strain evidence="1">BLF_Eptnil</strain>
        <tissue evidence="1">Kidney</tissue>
    </source>
</reference>
<dbReference type="EMBL" id="JAULJE010000010">
    <property type="protein sequence ID" value="KAK1338421.1"/>
    <property type="molecule type" value="Genomic_DNA"/>
</dbReference>
<evidence type="ECO:0000313" key="2">
    <source>
        <dbReference type="Proteomes" id="UP001177744"/>
    </source>
</evidence>
<protein>
    <submittedName>
        <fullName evidence="1">Uncharacterized protein</fullName>
    </submittedName>
</protein>
<comment type="caution">
    <text evidence="1">The sequence shown here is derived from an EMBL/GenBank/DDBJ whole genome shotgun (WGS) entry which is preliminary data.</text>
</comment>
<organism evidence="1 2">
    <name type="scientific">Cnephaeus nilssonii</name>
    <name type="common">Northern bat</name>
    <name type="synonym">Eptesicus nilssonii</name>
    <dbReference type="NCBI Taxonomy" id="3371016"/>
    <lineage>
        <taxon>Eukaryota</taxon>
        <taxon>Metazoa</taxon>
        <taxon>Chordata</taxon>
        <taxon>Craniata</taxon>
        <taxon>Vertebrata</taxon>
        <taxon>Euteleostomi</taxon>
        <taxon>Mammalia</taxon>
        <taxon>Eutheria</taxon>
        <taxon>Laurasiatheria</taxon>
        <taxon>Chiroptera</taxon>
        <taxon>Yangochiroptera</taxon>
        <taxon>Vespertilionidae</taxon>
        <taxon>Cnephaeus</taxon>
    </lineage>
</organism>
<dbReference type="AlphaFoldDB" id="A0AA40HWV1"/>
<accession>A0AA40HWV1</accession>
<dbReference type="PANTHER" id="PTHR24211:SF35">
    <property type="entry name" value="PRICKLE-LIKE PROTEIN 4"/>
    <property type="match status" value="1"/>
</dbReference>
<name>A0AA40HWV1_CNENI</name>